<accession>A0ABW3SDK0</accession>
<evidence type="ECO:0000256" key="1">
    <source>
        <dbReference type="ARBA" id="ARBA00004370"/>
    </source>
</evidence>
<dbReference type="InterPro" id="IPR027417">
    <property type="entry name" value="P-loop_NTPase"/>
</dbReference>
<dbReference type="Pfam" id="PF00350">
    <property type="entry name" value="Dynamin_N"/>
    <property type="match status" value="1"/>
</dbReference>
<gene>
    <name evidence="8" type="ORF">ACFQ2Z_13325</name>
</gene>
<evidence type="ECO:0000259" key="7">
    <source>
        <dbReference type="Pfam" id="PF00350"/>
    </source>
</evidence>
<evidence type="ECO:0000256" key="5">
    <source>
        <dbReference type="ARBA" id="ARBA00023136"/>
    </source>
</evidence>
<organism evidence="8 9">
    <name type="scientific">Paenibacillus timonensis</name>
    <dbReference type="NCBI Taxonomy" id="225915"/>
    <lineage>
        <taxon>Bacteria</taxon>
        <taxon>Bacillati</taxon>
        <taxon>Bacillota</taxon>
        <taxon>Bacilli</taxon>
        <taxon>Bacillales</taxon>
        <taxon>Paenibacillaceae</taxon>
        <taxon>Paenibacillus</taxon>
    </lineage>
</organism>
<keyword evidence="6" id="KW-0812">Transmembrane</keyword>
<comment type="caution">
    <text evidence="8">The sequence shown here is derived from an EMBL/GenBank/DDBJ whole genome shotgun (WGS) entry which is preliminary data.</text>
</comment>
<sequence length="775" mass="87566">MVYIYTIIGMIFSVVFSVLAGAILNGCLKIIRMRMISPLIMIVMLLPLLNPEELWSIFFYFGLIFLSVWCILCAIYIWLTLKGIINADEQTDNMWNFLYSIYFLFASYLRDFPYQWIELNWHISVNRIVITVTSSALAFVMIVTCLRAILRPYKQILSQVKRPHPVARTTVINLLASIEPSRRYASTVYIEAIIERLKERKKLFELIQNGTKYLVSKKTAAQYNLTTSVGGDPKHNSSYAFVAEGQEPMQSEVKETRQRGTDHSCGGIVDEERFLALLRQNFNEHPLQGKSMDMKRNYLLVLFDILESRQDYKPFLTILHQQYISLLGLNNQDNVEATVHMVEPANDRQLEAAFGVVKKRYVKVKGWKINSFTLKHALLGEYLFLGNALYGDAIKSQVGNLLAKRLRIRAADYGSIVAFCTALKEDELKLAQLLLLKFKPSLRAQLNHLYQRAVLTDKIVHRKRHRTAVIATMSAGKSTFINALAGLTLVPSKSQACTAMITTLLVNNEVGHCFGCVGNKEQRKTYEGILQSDTIEVWNQAGSGAIYVEGPIAGLTMDSVIPVFIDTPGTNYSQDPTHSQITYSFLEKREFDSIVYLINATQISTEDDIRLRKKIIEIWKEGGKSIIFLLNRIDEFDLEGDDNVAQSVDQLVKELRGQGVEQPKVIPISAYAAKLFRMAIAGLSMSKKEHKDYEAFCRLFIDDAVDLTSYVFPVESTAELPLIGGSDMTASVEKTYSNSQLELALERTGIKLVERIIADTANHQGGQQLHGSSIF</sequence>
<keyword evidence="4" id="KW-0342">GTP-binding</keyword>
<evidence type="ECO:0000256" key="2">
    <source>
        <dbReference type="ARBA" id="ARBA00022741"/>
    </source>
</evidence>
<evidence type="ECO:0000313" key="8">
    <source>
        <dbReference type="EMBL" id="MFD1182341.1"/>
    </source>
</evidence>
<evidence type="ECO:0000256" key="3">
    <source>
        <dbReference type="ARBA" id="ARBA00022801"/>
    </source>
</evidence>
<dbReference type="SUPFAM" id="SSF52540">
    <property type="entry name" value="P-loop containing nucleoside triphosphate hydrolases"/>
    <property type="match status" value="1"/>
</dbReference>
<dbReference type="InterPro" id="IPR045063">
    <property type="entry name" value="Dynamin_N"/>
</dbReference>
<evidence type="ECO:0000313" key="9">
    <source>
        <dbReference type="Proteomes" id="UP001597211"/>
    </source>
</evidence>
<name>A0ABW3SDK0_9BACL</name>
<keyword evidence="2" id="KW-0547">Nucleotide-binding</keyword>
<dbReference type="PANTHER" id="PTHR10465:SF0">
    <property type="entry name" value="SARCALUMENIN"/>
    <property type="match status" value="1"/>
</dbReference>
<feature type="transmembrane region" description="Helical" evidence="6">
    <location>
        <begin position="6"/>
        <end position="28"/>
    </location>
</feature>
<keyword evidence="3" id="KW-0378">Hydrolase</keyword>
<proteinExistence type="predicted"/>
<feature type="transmembrane region" description="Helical" evidence="6">
    <location>
        <begin position="93"/>
        <end position="109"/>
    </location>
</feature>
<keyword evidence="6" id="KW-1133">Transmembrane helix</keyword>
<comment type="subcellular location">
    <subcellularLocation>
        <location evidence="1">Membrane</location>
    </subcellularLocation>
</comment>
<reference evidence="9" key="1">
    <citation type="journal article" date="2019" name="Int. J. Syst. Evol. Microbiol.">
        <title>The Global Catalogue of Microorganisms (GCM) 10K type strain sequencing project: providing services to taxonomists for standard genome sequencing and annotation.</title>
        <authorList>
            <consortium name="The Broad Institute Genomics Platform"/>
            <consortium name="The Broad Institute Genome Sequencing Center for Infectious Disease"/>
            <person name="Wu L."/>
            <person name="Ma J."/>
        </authorList>
    </citation>
    <scope>NUCLEOTIDE SEQUENCE [LARGE SCALE GENOMIC DNA]</scope>
    <source>
        <strain evidence="9">CCUG 48216</strain>
    </source>
</reference>
<dbReference type="EMBL" id="JBHTKZ010000024">
    <property type="protein sequence ID" value="MFD1182341.1"/>
    <property type="molecule type" value="Genomic_DNA"/>
</dbReference>
<evidence type="ECO:0000256" key="4">
    <source>
        <dbReference type="ARBA" id="ARBA00023134"/>
    </source>
</evidence>
<feature type="transmembrane region" description="Helical" evidence="6">
    <location>
        <begin position="35"/>
        <end position="51"/>
    </location>
</feature>
<feature type="domain" description="Dynamin N-terminal" evidence="7">
    <location>
        <begin position="468"/>
        <end position="615"/>
    </location>
</feature>
<dbReference type="PANTHER" id="PTHR10465">
    <property type="entry name" value="TRANSMEMBRANE GTPASE FZO1"/>
    <property type="match status" value="1"/>
</dbReference>
<dbReference type="Proteomes" id="UP001597211">
    <property type="component" value="Unassembled WGS sequence"/>
</dbReference>
<keyword evidence="5 6" id="KW-0472">Membrane</keyword>
<protein>
    <submittedName>
        <fullName evidence="8">Dynamin family protein</fullName>
    </submittedName>
</protein>
<dbReference type="Gene3D" id="3.40.50.300">
    <property type="entry name" value="P-loop containing nucleotide triphosphate hydrolases"/>
    <property type="match status" value="1"/>
</dbReference>
<evidence type="ECO:0000256" key="6">
    <source>
        <dbReference type="SAM" id="Phobius"/>
    </source>
</evidence>
<feature type="transmembrane region" description="Helical" evidence="6">
    <location>
        <begin position="57"/>
        <end position="81"/>
    </location>
</feature>
<feature type="transmembrane region" description="Helical" evidence="6">
    <location>
        <begin position="129"/>
        <end position="150"/>
    </location>
</feature>
<dbReference type="InterPro" id="IPR027094">
    <property type="entry name" value="Mitofusin_fam"/>
</dbReference>
<keyword evidence="9" id="KW-1185">Reference proteome</keyword>